<keyword evidence="3" id="KW-1185">Reference proteome</keyword>
<gene>
    <name evidence="2" type="ORF">QBC41DRAFT_307795</name>
</gene>
<comment type="caution">
    <text evidence="2">The sequence shown here is derived from an EMBL/GenBank/DDBJ whole genome shotgun (WGS) entry which is preliminary data.</text>
</comment>
<feature type="compositionally biased region" description="Basic and acidic residues" evidence="1">
    <location>
        <begin position="106"/>
        <end position="121"/>
    </location>
</feature>
<organism evidence="2 3">
    <name type="scientific">Cercophora samala</name>
    <dbReference type="NCBI Taxonomy" id="330535"/>
    <lineage>
        <taxon>Eukaryota</taxon>
        <taxon>Fungi</taxon>
        <taxon>Dikarya</taxon>
        <taxon>Ascomycota</taxon>
        <taxon>Pezizomycotina</taxon>
        <taxon>Sordariomycetes</taxon>
        <taxon>Sordariomycetidae</taxon>
        <taxon>Sordariales</taxon>
        <taxon>Lasiosphaeriaceae</taxon>
        <taxon>Cercophora</taxon>
    </lineage>
</organism>
<evidence type="ECO:0000313" key="3">
    <source>
        <dbReference type="Proteomes" id="UP001174997"/>
    </source>
</evidence>
<dbReference type="EMBL" id="JAULSY010000172">
    <property type="protein sequence ID" value="KAK0660085.1"/>
    <property type="molecule type" value="Genomic_DNA"/>
</dbReference>
<protein>
    <submittedName>
        <fullName evidence="2">Uncharacterized protein</fullName>
    </submittedName>
</protein>
<feature type="compositionally biased region" description="Basic residues" evidence="1">
    <location>
        <begin position="122"/>
        <end position="140"/>
    </location>
</feature>
<feature type="compositionally biased region" description="Polar residues" evidence="1">
    <location>
        <begin position="96"/>
        <end position="105"/>
    </location>
</feature>
<name>A0AA39YXK9_9PEZI</name>
<evidence type="ECO:0000256" key="1">
    <source>
        <dbReference type="SAM" id="MobiDB-lite"/>
    </source>
</evidence>
<accession>A0AA39YXK9</accession>
<sequence length="218" mass="23399">MFTIVISMHVAFNSAIECRGADAPNDGTEIQHIAEVKDVAALKAVAEPKGITQVKDLSPQGDLARVRDPDQTHTTTENAPKGLTAAKSSYEAPVTSADTKTNKTMSSKEPKHTKHAGDVKNVKSKTKAWNTRHSKTSRKARTTPRPIIYTNGTTPYRVENPMPEGALGLAASRWAKKDSSGSPIQSPVLCLRGIQAWPALGGLRFSANISPDIECAQS</sequence>
<proteinExistence type="predicted"/>
<evidence type="ECO:0000313" key="2">
    <source>
        <dbReference type="EMBL" id="KAK0660085.1"/>
    </source>
</evidence>
<feature type="region of interest" description="Disordered" evidence="1">
    <location>
        <begin position="57"/>
        <end position="140"/>
    </location>
</feature>
<dbReference type="AlphaFoldDB" id="A0AA39YXK9"/>
<dbReference type="Proteomes" id="UP001174997">
    <property type="component" value="Unassembled WGS sequence"/>
</dbReference>
<reference evidence="2" key="1">
    <citation type="submission" date="2023-06" db="EMBL/GenBank/DDBJ databases">
        <title>Genome-scale phylogeny and comparative genomics of the fungal order Sordariales.</title>
        <authorList>
            <consortium name="Lawrence Berkeley National Laboratory"/>
            <person name="Hensen N."/>
            <person name="Bonometti L."/>
            <person name="Westerberg I."/>
            <person name="Brannstrom I.O."/>
            <person name="Guillou S."/>
            <person name="Cros-Aarteil S."/>
            <person name="Calhoun S."/>
            <person name="Haridas S."/>
            <person name="Kuo A."/>
            <person name="Mondo S."/>
            <person name="Pangilinan J."/>
            <person name="Riley R."/>
            <person name="Labutti K."/>
            <person name="Andreopoulos B."/>
            <person name="Lipzen A."/>
            <person name="Chen C."/>
            <person name="Yanf M."/>
            <person name="Daum C."/>
            <person name="Ng V."/>
            <person name="Clum A."/>
            <person name="Steindorff A."/>
            <person name="Ohm R."/>
            <person name="Martin F."/>
            <person name="Silar P."/>
            <person name="Natvig D."/>
            <person name="Lalanne C."/>
            <person name="Gautier V."/>
            <person name="Ament-Velasquez S.L."/>
            <person name="Kruys A."/>
            <person name="Hutchinson M.I."/>
            <person name="Powell A.J."/>
            <person name="Barry K."/>
            <person name="Miller A.N."/>
            <person name="Grigoriev I.V."/>
            <person name="Debuchy R."/>
            <person name="Gladieux P."/>
            <person name="Thoren M.H."/>
            <person name="Johannesson H."/>
        </authorList>
    </citation>
    <scope>NUCLEOTIDE SEQUENCE</scope>
    <source>
        <strain evidence="2">CBS 307.81</strain>
    </source>
</reference>